<gene>
    <name evidence="1" type="ORF">DRF65_16425</name>
</gene>
<evidence type="ECO:0008006" key="3">
    <source>
        <dbReference type="Google" id="ProtNLM"/>
    </source>
</evidence>
<dbReference type="RefSeq" id="WP_115971851.1">
    <property type="nucleotide sequence ID" value="NZ_QNVT01000016.1"/>
</dbReference>
<evidence type="ECO:0000313" key="1">
    <source>
        <dbReference type="EMBL" id="REC61301.1"/>
    </source>
</evidence>
<dbReference type="Proteomes" id="UP000256686">
    <property type="component" value="Unassembled WGS sequence"/>
</dbReference>
<protein>
    <recommendedName>
        <fullName evidence="3">Lipoprotein</fullName>
    </recommendedName>
</protein>
<dbReference type="AlphaFoldDB" id="A0A3D9C744"/>
<accession>A0A3D9C744</accession>
<dbReference type="EMBL" id="QNVT01000016">
    <property type="protein sequence ID" value="REC61301.1"/>
    <property type="molecule type" value="Genomic_DNA"/>
</dbReference>
<name>A0A3D9C744_9FLAO</name>
<dbReference type="PROSITE" id="PS51257">
    <property type="entry name" value="PROKAR_LIPOPROTEIN"/>
    <property type="match status" value="1"/>
</dbReference>
<comment type="caution">
    <text evidence="1">The sequence shown here is derived from an EMBL/GenBank/DDBJ whole genome shotgun (WGS) entry which is preliminary data.</text>
</comment>
<organism evidence="1 2">
    <name type="scientific">Chryseobacterium pennae</name>
    <dbReference type="NCBI Taxonomy" id="2258962"/>
    <lineage>
        <taxon>Bacteria</taxon>
        <taxon>Pseudomonadati</taxon>
        <taxon>Bacteroidota</taxon>
        <taxon>Flavobacteriia</taxon>
        <taxon>Flavobacteriales</taxon>
        <taxon>Weeksellaceae</taxon>
        <taxon>Chryseobacterium group</taxon>
        <taxon>Chryseobacterium</taxon>
    </lineage>
</organism>
<keyword evidence="2" id="KW-1185">Reference proteome</keyword>
<reference evidence="2" key="1">
    <citation type="submission" date="2018-06" db="EMBL/GenBank/DDBJ databases">
        <authorList>
            <person name="Lum Nde A."/>
            <person name="Hugo C."/>
        </authorList>
    </citation>
    <scope>NUCLEOTIDE SEQUENCE [LARGE SCALE GENOMIC DNA]</scope>
    <source>
        <strain evidence="2">1_F178</strain>
    </source>
</reference>
<proteinExistence type="predicted"/>
<sequence length="66" mass="7666">MKNYFFVLSFILIGCGKPQSRDPKKIIKAKNATIDSLQKEYNDCRGQAQIMADVMEAERKEELRKK</sequence>
<evidence type="ECO:0000313" key="2">
    <source>
        <dbReference type="Proteomes" id="UP000256686"/>
    </source>
</evidence>